<gene>
    <name evidence="11" type="primary">hisJ</name>
    <name evidence="11" type="ORF">G2301_10465</name>
    <name evidence="12" type="ORF">G2693_14230</name>
</gene>
<dbReference type="Pfam" id="PF00497">
    <property type="entry name" value="SBP_bac_3"/>
    <property type="match status" value="1"/>
</dbReference>
<dbReference type="GO" id="GO:0030288">
    <property type="term" value="C:outer membrane-bounded periplasmic space"/>
    <property type="evidence" value="ECO:0007669"/>
    <property type="project" value="InterPro"/>
</dbReference>
<dbReference type="EMBL" id="DAAQQF010000010">
    <property type="protein sequence ID" value="HAE0413256.1"/>
    <property type="molecule type" value="Genomic_DNA"/>
</dbReference>
<proteinExistence type="inferred from homology"/>
<comment type="similarity">
    <text evidence="2 8">Belongs to the bacterial solute-binding protein 3 family.</text>
</comment>
<comment type="caution">
    <text evidence="11">The sequence shown here is derived from an EMBL/GenBank/DDBJ whole genome shotgun (WGS) entry which is preliminary data.</text>
</comment>
<dbReference type="Gene3D" id="3.40.190.10">
    <property type="entry name" value="Periplasmic binding protein-like II"/>
    <property type="match status" value="2"/>
</dbReference>
<evidence type="ECO:0000256" key="1">
    <source>
        <dbReference type="ARBA" id="ARBA00004418"/>
    </source>
</evidence>
<evidence type="ECO:0000256" key="8">
    <source>
        <dbReference type="RuleBase" id="RU003744"/>
    </source>
</evidence>
<name>A0A724PQ01_SALEN</name>
<dbReference type="NCBIfam" id="NF011965">
    <property type="entry name" value="PRK15437.1"/>
    <property type="match status" value="1"/>
</dbReference>
<dbReference type="NCBIfam" id="NF011586">
    <property type="entry name" value="PRK15010.1"/>
    <property type="match status" value="1"/>
</dbReference>
<evidence type="ECO:0000256" key="9">
    <source>
        <dbReference type="SAM" id="SignalP"/>
    </source>
</evidence>
<dbReference type="InterPro" id="IPR001638">
    <property type="entry name" value="Solute-binding_3/MltF_N"/>
</dbReference>
<protein>
    <submittedName>
        <fullName evidence="11">Histidine ABC transporter substrate-binding protein HisJ</fullName>
    </submittedName>
</protein>
<dbReference type="AlphaFoldDB" id="A0A724PQ01"/>
<organism evidence="11">
    <name type="scientific">Salmonella enteritidis</name>
    <dbReference type="NCBI Taxonomy" id="149539"/>
    <lineage>
        <taxon>Bacteria</taxon>
        <taxon>Pseudomonadati</taxon>
        <taxon>Pseudomonadota</taxon>
        <taxon>Gammaproteobacteria</taxon>
        <taxon>Enterobacterales</taxon>
        <taxon>Enterobacteriaceae</taxon>
        <taxon>Salmonella</taxon>
    </lineage>
</organism>
<dbReference type="GO" id="GO:0006865">
    <property type="term" value="P:amino acid transport"/>
    <property type="evidence" value="ECO:0007669"/>
    <property type="project" value="UniProtKB-KW"/>
</dbReference>
<dbReference type="PANTHER" id="PTHR35936:SF13">
    <property type="entry name" value="HISTIDINE-BINDING PERIPLASMIC PROTEIN"/>
    <property type="match status" value="1"/>
</dbReference>
<accession>A0A724PQ01</accession>
<keyword evidence="5" id="KW-0574">Periplasm</keyword>
<feature type="domain" description="Solute-binding protein family 3/N-terminal" evidence="10">
    <location>
        <begin position="27"/>
        <end position="256"/>
    </location>
</feature>
<evidence type="ECO:0000256" key="4">
    <source>
        <dbReference type="ARBA" id="ARBA00022729"/>
    </source>
</evidence>
<keyword evidence="7" id="KW-1015">Disulfide bond</keyword>
<dbReference type="FunFam" id="3.40.190.10:FF:000020">
    <property type="entry name" value="Histidine ABC transporter substrate-binding periplasmic protein"/>
    <property type="match status" value="1"/>
</dbReference>
<sequence>MKKTVLALSLLIGLGATAASYAALPQTVRIGTDTTYAPFSSKDAKGEFIGFDIDLGNEMCKRMQVKCTWVASDFDALIPSLKAKKIDAIMSSLSITEKRQQEIAFTDKLYAADSRLVVAKNSDIQPTVASLKGKRVGVLQGTTQETFGNEHWAPKGIEIVSYQGQDNIYSDLTAGRIDAAFQDEVAASEGFLKQPVGKDYKFGGPAVKDEKLFGVGTGMGLRKEDNELREALNKAFAEMRADGTYEKLAKKYFDFDVYGG</sequence>
<keyword evidence="4 9" id="KW-0732">Signal</keyword>
<keyword evidence="6" id="KW-0029">Amino-acid transport</keyword>
<evidence type="ECO:0000313" key="12">
    <source>
        <dbReference type="EMBL" id="HAE0413256.1"/>
    </source>
</evidence>
<evidence type="ECO:0000256" key="3">
    <source>
        <dbReference type="ARBA" id="ARBA00022448"/>
    </source>
</evidence>
<keyword evidence="3" id="KW-0813">Transport</keyword>
<dbReference type="EMBL" id="DAAQPY010000005">
    <property type="protein sequence ID" value="HAE0385158.1"/>
    <property type="molecule type" value="Genomic_DNA"/>
</dbReference>
<dbReference type="PROSITE" id="PS01039">
    <property type="entry name" value="SBP_BACTERIAL_3"/>
    <property type="match status" value="1"/>
</dbReference>
<evidence type="ECO:0000256" key="5">
    <source>
        <dbReference type="ARBA" id="ARBA00022764"/>
    </source>
</evidence>
<evidence type="ECO:0000259" key="10">
    <source>
        <dbReference type="SMART" id="SM00062"/>
    </source>
</evidence>
<dbReference type="SMART" id="SM00062">
    <property type="entry name" value="PBPb"/>
    <property type="match status" value="1"/>
</dbReference>
<reference evidence="11" key="1">
    <citation type="journal article" date="2018" name="Genome Biol.">
        <title>SKESA: strategic k-mer extension for scrupulous assemblies.</title>
        <authorList>
            <person name="Souvorov A."/>
            <person name="Agarwala R."/>
            <person name="Lipman D.J."/>
        </authorList>
    </citation>
    <scope>NUCLEOTIDE SEQUENCE</scope>
    <source>
        <strain evidence="11">ILBSalm5409884</strain>
        <strain evidence="12">ILBSalm5409936</strain>
    </source>
</reference>
<evidence type="ECO:0000256" key="7">
    <source>
        <dbReference type="ARBA" id="ARBA00023157"/>
    </source>
</evidence>
<evidence type="ECO:0000313" key="11">
    <source>
        <dbReference type="EMBL" id="HAE0385158.1"/>
    </source>
</evidence>
<reference evidence="11" key="2">
    <citation type="submission" date="2019-01" db="EMBL/GenBank/DDBJ databases">
        <authorList>
            <consortium name="NCBI Pathogen Detection Project"/>
        </authorList>
    </citation>
    <scope>NUCLEOTIDE SEQUENCE</scope>
    <source>
        <strain evidence="11">ILBSalm5409884</strain>
        <strain evidence="12">ILBSalm5409936</strain>
    </source>
</reference>
<dbReference type="InterPro" id="IPR005768">
    <property type="entry name" value="Lys_Arg_Orn-bd"/>
</dbReference>
<dbReference type="PANTHER" id="PTHR35936">
    <property type="entry name" value="MEMBRANE-BOUND LYTIC MUREIN TRANSGLYCOSYLASE F"/>
    <property type="match status" value="1"/>
</dbReference>
<dbReference type="NCBIfam" id="TIGR01096">
    <property type="entry name" value="3A0103s03R"/>
    <property type="match status" value="1"/>
</dbReference>
<dbReference type="CDD" id="cd13703">
    <property type="entry name" value="PBP2_HisJ_LAO"/>
    <property type="match status" value="1"/>
</dbReference>
<evidence type="ECO:0000256" key="2">
    <source>
        <dbReference type="ARBA" id="ARBA00010333"/>
    </source>
</evidence>
<feature type="chain" id="PRO_5033903481" evidence="9">
    <location>
        <begin position="19"/>
        <end position="260"/>
    </location>
</feature>
<comment type="subcellular location">
    <subcellularLocation>
        <location evidence="1">Periplasm</location>
    </subcellularLocation>
</comment>
<dbReference type="SUPFAM" id="SSF53850">
    <property type="entry name" value="Periplasmic binding protein-like II"/>
    <property type="match status" value="1"/>
</dbReference>
<feature type="signal peptide" evidence="9">
    <location>
        <begin position="1"/>
        <end position="18"/>
    </location>
</feature>
<evidence type="ECO:0000256" key="6">
    <source>
        <dbReference type="ARBA" id="ARBA00022970"/>
    </source>
</evidence>
<dbReference type="InterPro" id="IPR018313">
    <property type="entry name" value="SBP_3_CS"/>
</dbReference>